<accession>A0A7S2H9S9</accession>
<organism evidence="1">
    <name type="scientific">Octactis speculum</name>
    <dbReference type="NCBI Taxonomy" id="3111310"/>
    <lineage>
        <taxon>Eukaryota</taxon>
        <taxon>Sar</taxon>
        <taxon>Stramenopiles</taxon>
        <taxon>Ochrophyta</taxon>
        <taxon>Dictyochophyceae</taxon>
        <taxon>Dictyochales</taxon>
        <taxon>Dictyochaceae</taxon>
        <taxon>Octactis</taxon>
    </lineage>
</organism>
<dbReference type="SUPFAM" id="SSF117281">
    <property type="entry name" value="Kelch motif"/>
    <property type="match status" value="2"/>
</dbReference>
<name>A0A7S2H9S9_9STRA</name>
<dbReference type="InterPro" id="IPR006652">
    <property type="entry name" value="Kelch_1"/>
</dbReference>
<dbReference type="AlphaFoldDB" id="A0A7S2H9S9"/>
<dbReference type="Gene3D" id="2.120.10.80">
    <property type="entry name" value="Kelch-type beta propeller"/>
    <property type="match status" value="1"/>
</dbReference>
<sequence>MHVGRELFAAGVLPYGAQDLVMACGGYNNNSQRSDGAYDLTNDGSGSLADCEIYDVAKDEWMTNVAALPVPRDNHAGVSLADGRFVVVGGRVLLNDGRTDSCLAYTHTNRGPLPDDPAKLVEIQEVIAGTRPVSGMSLTVEEIEVIMTHGRWDSFPSLNTKRSNHAICLVQGGFVHRECIVATGGWDAEHTAELYDPQEGRWFNLPCRTRHPRKFHAMASIDTHGDRSLAELFRSLSRDADFIE</sequence>
<protein>
    <submittedName>
        <fullName evidence="1">Uncharacterized protein</fullName>
    </submittedName>
</protein>
<proteinExistence type="predicted"/>
<dbReference type="InterPro" id="IPR015915">
    <property type="entry name" value="Kelch-typ_b-propeller"/>
</dbReference>
<evidence type="ECO:0000313" key="1">
    <source>
        <dbReference type="EMBL" id="CAD9484080.1"/>
    </source>
</evidence>
<reference evidence="1" key="1">
    <citation type="submission" date="2021-01" db="EMBL/GenBank/DDBJ databases">
        <authorList>
            <person name="Corre E."/>
            <person name="Pelletier E."/>
            <person name="Niang G."/>
            <person name="Scheremetjew M."/>
            <person name="Finn R."/>
            <person name="Kale V."/>
            <person name="Holt S."/>
            <person name="Cochrane G."/>
            <person name="Meng A."/>
            <person name="Brown T."/>
            <person name="Cohen L."/>
        </authorList>
    </citation>
    <scope>NUCLEOTIDE SEQUENCE</scope>
    <source>
        <strain evidence="1">CCMP1381</strain>
    </source>
</reference>
<dbReference type="EMBL" id="HBGS01058432">
    <property type="protein sequence ID" value="CAD9484080.1"/>
    <property type="molecule type" value="Transcribed_RNA"/>
</dbReference>
<dbReference type="PANTHER" id="PTHR45632">
    <property type="entry name" value="LD33804P"/>
    <property type="match status" value="1"/>
</dbReference>
<dbReference type="SMART" id="SM00612">
    <property type="entry name" value="Kelch"/>
    <property type="match status" value="3"/>
</dbReference>
<gene>
    <name evidence="1" type="ORF">DSPE1174_LOCUS30484</name>
</gene>
<dbReference type="PANTHER" id="PTHR45632:SF17">
    <property type="entry name" value="KELCH-LIKE PROTEIN 31"/>
    <property type="match status" value="1"/>
</dbReference>